<reference evidence="1 2" key="1">
    <citation type="journal article" date="2022" name="bioRxiv">
        <title>The genome of the oomycete Peronosclerospora sorghi, a cosmopolitan pathogen of maize and sorghum, is inflated with dispersed pseudogenes.</title>
        <authorList>
            <person name="Fletcher K."/>
            <person name="Martin F."/>
            <person name="Isakeit T."/>
            <person name="Cavanaugh K."/>
            <person name="Magill C."/>
            <person name="Michelmore R."/>
        </authorList>
    </citation>
    <scope>NUCLEOTIDE SEQUENCE [LARGE SCALE GENOMIC DNA]</scope>
    <source>
        <strain evidence="1">P6</strain>
    </source>
</reference>
<comment type="caution">
    <text evidence="1">The sequence shown here is derived from an EMBL/GenBank/DDBJ whole genome shotgun (WGS) entry which is preliminary data.</text>
</comment>
<proteinExistence type="predicted"/>
<keyword evidence="2" id="KW-1185">Reference proteome</keyword>
<protein>
    <submittedName>
        <fullName evidence="1">Uncharacterized protein</fullName>
    </submittedName>
</protein>
<organism evidence="1 2">
    <name type="scientific">Peronosclerospora sorghi</name>
    <dbReference type="NCBI Taxonomy" id="230839"/>
    <lineage>
        <taxon>Eukaryota</taxon>
        <taxon>Sar</taxon>
        <taxon>Stramenopiles</taxon>
        <taxon>Oomycota</taxon>
        <taxon>Peronosporomycetes</taxon>
        <taxon>Peronosporales</taxon>
        <taxon>Peronosporaceae</taxon>
        <taxon>Peronosclerospora</taxon>
    </lineage>
</organism>
<dbReference type="Proteomes" id="UP001163321">
    <property type="component" value="Chromosome 1"/>
</dbReference>
<dbReference type="EMBL" id="CM047580">
    <property type="protein sequence ID" value="KAI9922773.1"/>
    <property type="molecule type" value="Genomic_DNA"/>
</dbReference>
<accession>A0ACC0WY35</accession>
<evidence type="ECO:0000313" key="1">
    <source>
        <dbReference type="EMBL" id="KAI9922773.1"/>
    </source>
</evidence>
<sequence>MNSLALGRYIGVMRSSSGSLSSAFGGTDAAPEAFSTSHAPYLLHSDSIIIFDQTERQPSNSHSEFCAIDHGGKTGKLRSGSQLLLHTIPRSLRSKPLLVLGAAHLRRPSPERMQLVISL</sequence>
<evidence type="ECO:0000313" key="2">
    <source>
        <dbReference type="Proteomes" id="UP001163321"/>
    </source>
</evidence>
<gene>
    <name evidence="1" type="ORF">PsorP6_001969</name>
</gene>
<name>A0ACC0WY35_9STRA</name>